<accession>A0A0F9N818</accession>
<comment type="caution">
    <text evidence="1">The sequence shown here is derived from an EMBL/GenBank/DDBJ whole genome shotgun (WGS) entry which is preliminary data.</text>
</comment>
<organism evidence="1">
    <name type="scientific">marine sediment metagenome</name>
    <dbReference type="NCBI Taxonomy" id="412755"/>
    <lineage>
        <taxon>unclassified sequences</taxon>
        <taxon>metagenomes</taxon>
        <taxon>ecological metagenomes</taxon>
    </lineage>
</organism>
<protein>
    <recommendedName>
        <fullName evidence="2">Phage head morphogenesis domain-containing protein</fullName>
    </recommendedName>
</protein>
<sequence>MEIQVIDSDNKEERASLATPNASDDFWFEDLGGKTYSGKPVTEDTALTNAAFYAAVRIRSHAISTLPLILYKRVGDNKERATNHPLYPILKSSPNQMHTSQEWLELVSLHKDIQGNHFTFIIRNNGGQINQLVPVHPNRVTIKFDADSKEPFYIVNGDTHNPWSMNEVLHFRDLSIDGVMGISKIKAAKQAISYGLGLEDYGARFIQNDASSGVILTHPQSIGDDAIKGLKKAFEDSRRGSNKHRVAVLGEGVSIEKISIPPDDAQFLQSRQFSIQEIARFMGVPPHMLSDLSKSSFSNIESQELSFLFNTVRPELVKIEQRINKVLLANSPDYFVEFLFDARERADLASRYKAYSTGLNAGFLTANEVRSFENLSQVEGGDVLRAPLNTAPVGEEAREIVSNAPDKNQPIAQRVEVLDPETRALPGHVILRDDFQRDFRKTASEILEEEIPQLREILEDAPTAERLQSKLDAFFLSHSEFVRFKIEPLYLRFTQRIATVNAEEAGKDVPDIDEFVEKLIASAVLRWVRSSRNQLDALEDNESRLKRLDEWEEKRAGKFADAESTQVQGAAVRATFIAMGFSRLIWRTRGDNCPYCQTLNGKSVDSNGTFVNAGEDTTVEGLPPMRSNSKISHPPRHRGCDCYITAE</sequence>
<proteinExistence type="predicted"/>
<dbReference type="NCBIfam" id="TIGR01537">
    <property type="entry name" value="portal_HK97"/>
    <property type="match status" value="1"/>
</dbReference>
<evidence type="ECO:0008006" key="2">
    <source>
        <dbReference type="Google" id="ProtNLM"/>
    </source>
</evidence>
<dbReference type="InterPro" id="IPR006427">
    <property type="entry name" value="Portal_HK97"/>
</dbReference>
<dbReference type="InterPro" id="IPR006944">
    <property type="entry name" value="Phage/GTA_portal"/>
</dbReference>
<gene>
    <name evidence="1" type="ORF">LCGC14_1000090</name>
</gene>
<dbReference type="EMBL" id="LAZR01003858">
    <property type="protein sequence ID" value="KKN14044.1"/>
    <property type="molecule type" value="Genomic_DNA"/>
</dbReference>
<reference evidence="1" key="1">
    <citation type="journal article" date="2015" name="Nature">
        <title>Complex archaea that bridge the gap between prokaryotes and eukaryotes.</title>
        <authorList>
            <person name="Spang A."/>
            <person name="Saw J.H."/>
            <person name="Jorgensen S.L."/>
            <person name="Zaremba-Niedzwiedzka K."/>
            <person name="Martijn J."/>
            <person name="Lind A.E."/>
            <person name="van Eijk R."/>
            <person name="Schleper C."/>
            <person name="Guy L."/>
            <person name="Ettema T.J."/>
        </authorList>
    </citation>
    <scope>NUCLEOTIDE SEQUENCE</scope>
</reference>
<dbReference type="Pfam" id="PF04860">
    <property type="entry name" value="Phage_portal"/>
    <property type="match status" value="1"/>
</dbReference>
<name>A0A0F9N818_9ZZZZ</name>
<evidence type="ECO:0000313" key="1">
    <source>
        <dbReference type="EMBL" id="KKN14044.1"/>
    </source>
</evidence>
<dbReference type="AlphaFoldDB" id="A0A0F9N818"/>